<comment type="caution">
    <text evidence="1">The sequence shown here is derived from an EMBL/GenBank/DDBJ whole genome shotgun (WGS) entry which is preliminary data.</text>
</comment>
<evidence type="ECO:0000313" key="2">
    <source>
        <dbReference type="Proteomes" id="UP000306393"/>
    </source>
</evidence>
<proteinExistence type="predicted"/>
<reference evidence="1 2" key="1">
    <citation type="journal article" date="2019" name="Sci. Rep.">
        <title>Differences in resource use lead to coexistence of seed-transmitted microbial populations.</title>
        <authorList>
            <person name="Torres-Cortes G."/>
            <person name="Garcia B.J."/>
            <person name="Compant S."/>
            <person name="Rezki S."/>
            <person name="Jones P."/>
            <person name="Preveaux A."/>
            <person name="Briand M."/>
            <person name="Roulet A."/>
            <person name="Bouchez O."/>
            <person name="Jacobson D."/>
            <person name="Barret M."/>
        </authorList>
    </citation>
    <scope>NUCLEOTIDE SEQUENCE [LARGE SCALE GENOMIC DNA]</scope>
    <source>
        <strain evidence="1 2">CFBP13511</strain>
    </source>
</reference>
<dbReference type="AlphaFoldDB" id="A0A4U3FF73"/>
<evidence type="ECO:0000313" key="1">
    <source>
        <dbReference type="EMBL" id="TKJ92498.1"/>
    </source>
</evidence>
<dbReference type="Proteomes" id="UP000306393">
    <property type="component" value="Unassembled WGS sequence"/>
</dbReference>
<protein>
    <submittedName>
        <fullName evidence="1">Hemagglutinin</fullName>
    </submittedName>
</protein>
<name>A0A4U3FF73_9GAMM</name>
<organism evidence="1 2">
    <name type="scientific">Erwinia persicina</name>
    <dbReference type="NCBI Taxonomy" id="55211"/>
    <lineage>
        <taxon>Bacteria</taxon>
        <taxon>Pseudomonadati</taxon>
        <taxon>Pseudomonadota</taxon>
        <taxon>Gammaproteobacteria</taxon>
        <taxon>Enterobacterales</taxon>
        <taxon>Erwiniaceae</taxon>
        <taxon>Erwinia</taxon>
    </lineage>
</organism>
<accession>A0A4U3FF73</accession>
<dbReference type="EMBL" id="QGAC01000005">
    <property type="protein sequence ID" value="TKJ92498.1"/>
    <property type="molecule type" value="Genomic_DNA"/>
</dbReference>
<dbReference type="OrthoDB" id="6630370at2"/>
<sequence length="61" mass="7132">MSYQIQAICPCCKLQATNDLNKIEELFGFRTMEKERLIPQSYCRRCRGLRCSPTEKRCGTI</sequence>
<gene>
    <name evidence="1" type="ORF">EpCFBP13511_06745</name>
</gene>